<evidence type="ECO:0000256" key="6">
    <source>
        <dbReference type="ARBA" id="ARBA00022485"/>
    </source>
</evidence>
<comment type="cofactor">
    <cofactor evidence="2">
        <name>[4Fe-4S] cluster</name>
        <dbReference type="ChEBI" id="CHEBI:49883"/>
    </cofactor>
</comment>
<comment type="subcellular location">
    <subcellularLocation>
        <location evidence="3">Cytoplasm</location>
    </subcellularLocation>
</comment>
<dbReference type="EC" id="2.7.13.3" evidence="4"/>
<dbReference type="InterPro" id="IPR036890">
    <property type="entry name" value="HATPase_C_sf"/>
</dbReference>
<dbReference type="GO" id="GO:0016020">
    <property type="term" value="C:membrane"/>
    <property type="evidence" value="ECO:0007669"/>
    <property type="project" value="InterPro"/>
</dbReference>
<evidence type="ECO:0000256" key="3">
    <source>
        <dbReference type="ARBA" id="ARBA00004496"/>
    </source>
</evidence>
<comment type="function">
    <text evidence="16">Member of the two-component regulatory system NreB/NreC involved in the control of dissimilatory nitrate/nitrite reduction in response to oxygen. NreB functions as a direct oxygen sensor histidine kinase which is autophosphorylated, in the absence of oxygen, probably at the conserved histidine residue, and transfers its phosphate group probably to a conserved aspartate residue of NreC. NreB/NreC activates the expression of the nitrate (narGHJI) and nitrite (nir) reductase operons, as well as the putative nitrate transporter gene narT.</text>
</comment>
<dbReference type="GO" id="GO:0051539">
    <property type="term" value="F:4 iron, 4 sulfur cluster binding"/>
    <property type="evidence" value="ECO:0007669"/>
    <property type="project" value="UniProtKB-KW"/>
</dbReference>
<dbReference type="RefSeq" id="WP_114744132.1">
    <property type="nucleotide sequence ID" value="NZ_QQAY01000001.1"/>
</dbReference>
<evidence type="ECO:0000256" key="16">
    <source>
        <dbReference type="ARBA" id="ARBA00024827"/>
    </source>
</evidence>
<evidence type="ECO:0000256" key="7">
    <source>
        <dbReference type="ARBA" id="ARBA00022490"/>
    </source>
</evidence>
<evidence type="ECO:0000256" key="8">
    <source>
        <dbReference type="ARBA" id="ARBA00022679"/>
    </source>
</evidence>
<dbReference type="Pfam" id="PF13185">
    <property type="entry name" value="GAF_2"/>
    <property type="match status" value="1"/>
</dbReference>
<evidence type="ECO:0000256" key="11">
    <source>
        <dbReference type="ARBA" id="ARBA00022777"/>
    </source>
</evidence>
<proteinExistence type="predicted"/>
<dbReference type="Pfam" id="PF07730">
    <property type="entry name" value="HisKA_3"/>
    <property type="match status" value="1"/>
</dbReference>
<keyword evidence="11 19" id="KW-0418">Kinase</keyword>
<name>A0A370GXC3_9BACI</name>
<accession>A0A370GXC3</accession>
<dbReference type="CDD" id="cd16917">
    <property type="entry name" value="HATPase_UhpB-NarQ-NarX-like"/>
    <property type="match status" value="1"/>
</dbReference>
<keyword evidence="20" id="KW-1185">Reference proteome</keyword>
<dbReference type="PANTHER" id="PTHR24421:SF40">
    <property type="entry name" value="SENSOR HISTIDINE KINASE YHCY"/>
    <property type="match status" value="1"/>
</dbReference>
<dbReference type="InterPro" id="IPR003594">
    <property type="entry name" value="HATPase_dom"/>
</dbReference>
<dbReference type="Pfam" id="PF02518">
    <property type="entry name" value="HATPase_c"/>
    <property type="match status" value="1"/>
</dbReference>
<evidence type="ECO:0000259" key="18">
    <source>
        <dbReference type="PROSITE" id="PS50109"/>
    </source>
</evidence>
<evidence type="ECO:0000256" key="9">
    <source>
        <dbReference type="ARBA" id="ARBA00022723"/>
    </source>
</evidence>
<evidence type="ECO:0000256" key="12">
    <source>
        <dbReference type="ARBA" id="ARBA00022840"/>
    </source>
</evidence>
<dbReference type="PANTHER" id="PTHR24421">
    <property type="entry name" value="NITRATE/NITRITE SENSOR PROTEIN NARX-RELATED"/>
    <property type="match status" value="1"/>
</dbReference>
<dbReference type="GO" id="GO:0046872">
    <property type="term" value="F:metal ion binding"/>
    <property type="evidence" value="ECO:0007669"/>
    <property type="project" value="UniProtKB-KW"/>
</dbReference>
<feature type="domain" description="Histidine kinase" evidence="18">
    <location>
        <begin position="288"/>
        <end position="375"/>
    </location>
</feature>
<evidence type="ECO:0000256" key="10">
    <source>
        <dbReference type="ARBA" id="ARBA00022741"/>
    </source>
</evidence>
<evidence type="ECO:0000256" key="14">
    <source>
        <dbReference type="ARBA" id="ARBA00023012"/>
    </source>
</evidence>
<keyword evidence="13" id="KW-0408">Iron</keyword>
<evidence type="ECO:0000256" key="13">
    <source>
        <dbReference type="ARBA" id="ARBA00023004"/>
    </source>
</evidence>
<dbReference type="PRINTS" id="PR00344">
    <property type="entry name" value="BCTRLSENSOR"/>
</dbReference>
<dbReference type="InterPro" id="IPR004358">
    <property type="entry name" value="Sig_transdc_His_kin-like_C"/>
</dbReference>
<dbReference type="InterPro" id="IPR029016">
    <property type="entry name" value="GAF-like_dom_sf"/>
</dbReference>
<dbReference type="Gene3D" id="3.30.565.10">
    <property type="entry name" value="Histidine kinase-like ATPase, C-terminal domain"/>
    <property type="match status" value="1"/>
</dbReference>
<evidence type="ECO:0000313" key="20">
    <source>
        <dbReference type="Proteomes" id="UP000255326"/>
    </source>
</evidence>
<sequence length="375" mass="41729">MAIDEIKHSSDLHILKNIAELLNEETDLSQMMKGVIKKLLQITGFTTGWIFFIDEEDKSHTLAAAENLPAALTYCQCQPMKKGSCWCVDKLQNGRLKKASNIMECKRIEEATINELGETNGITHHATVPLQSGKEVFGLLNVASPNKKEFSSRELALLESVAFQIGSAIKRVKLTKKEQEMALVQERNRLARDLHDSVNQLLFSLTLTARGGEAMTNDKDIKETFSMIGELSQSALTEMRALIWQLRPKGLEIGLLEAIKGYGEMLGLQVSTQLNGVLCLPSKLEEALWRIGQEALNNCKKHSGQDCVHMALDASEKEINLEISDDGCGFDFDEEKGLFSLGLQSMKERTENLNGTFKIISRLGEGTKIKVVLPY</sequence>
<dbReference type="GO" id="GO:0005524">
    <property type="term" value="F:ATP binding"/>
    <property type="evidence" value="ECO:0007669"/>
    <property type="project" value="UniProtKB-KW"/>
</dbReference>
<evidence type="ECO:0000256" key="4">
    <source>
        <dbReference type="ARBA" id="ARBA00012438"/>
    </source>
</evidence>
<dbReference type="GO" id="GO:0005737">
    <property type="term" value="C:cytoplasm"/>
    <property type="evidence" value="ECO:0007669"/>
    <property type="project" value="UniProtKB-SubCell"/>
</dbReference>
<comment type="catalytic activity">
    <reaction evidence="1">
        <text>ATP + protein L-histidine = ADP + protein N-phospho-L-histidine.</text>
        <dbReference type="EC" id="2.7.13.3"/>
    </reaction>
</comment>
<keyword evidence="14" id="KW-0902">Two-component regulatory system</keyword>
<keyword evidence="15" id="KW-0411">Iron-sulfur</keyword>
<dbReference type="InterPro" id="IPR003018">
    <property type="entry name" value="GAF"/>
</dbReference>
<dbReference type="OrthoDB" id="9795828at2"/>
<evidence type="ECO:0000256" key="17">
    <source>
        <dbReference type="ARBA" id="ARBA00030800"/>
    </source>
</evidence>
<reference evidence="19 20" key="1">
    <citation type="submission" date="2018-07" db="EMBL/GenBank/DDBJ databases">
        <title>Genomic Encyclopedia of Type Strains, Phase IV (KMG-IV): sequencing the most valuable type-strain genomes for metagenomic binning, comparative biology and taxonomic classification.</title>
        <authorList>
            <person name="Goeker M."/>
        </authorList>
    </citation>
    <scope>NUCLEOTIDE SEQUENCE [LARGE SCALE GENOMIC DNA]</scope>
    <source>
        <strain evidence="19 20">DSM 25281</strain>
    </source>
</reference>
<keyword evidence="7" id="KW-0963">Cytoplasm</keyword>
<keyword evidence="10" id="KW-0547">Nucleotide-binding</keyword>
<keyword evidence="6" id="KW-0004">4Fe-4S</keyword>
<dbReference type="InterPro" id="IPR050482">
    <property type="entry name" value="Sensor_HK_TwoCompSys"/>
</dbReference>
<dbReference type="InterPro" id="IPR005467">
    <property type="entry name" value="His_kinase_dom"/>
</dbReference>
<protein>
    <recommendedName>
        <fullName evidence="5">Oxygen sensor histidine kinase NreB</fullName>
        <ecNumber evidence="4">2.7.13.3</ecNumber>
    </recommendedName>
    <alternativeName>
        <fullName evidence="17">Nitrogen regulation protein B</fullName>
    </alternativeName>
</protein>
<evidence type="ECO:0000313" key="19">
    <source>
        <dbReference type="EMBL" id="RDI47936.1"/>
    </source>
</evidence>
<evidence type="ECO:0000256" key="1">
    <source>
        <dbReference type="ARBA" id="ARBA00000085"/>
    </source>
</evidence>
<evidence type="ECO:0000256" key="15">
    <source>
        <dbReference type="ARBA" id="ARBA00023014"/>
    </source>
</evidence>
<dbReference type="GO" id="GO:0000155">
    <property type="term" value="F:phosphorelay sensor kinase activity"/>
    <property type="evidence" value="ECO:0007669"/>
    <property type="project" value="InterPro"/>
</dbReference>
<dbReference type="AlphaFoldDB" id="A0A370GXC3"/>
<evidence type="ECO:0000256" key="5">
    <source>
        <dbReference type="ARBA" id="ARBA00017322"/>
    </source>
</evidence>
<organism evidence="19 20">
    <name type="scientific">Falsibacillus pallidus</name>
    <dbReference type="NCBI Taxonomy" id="493781"/>
    <lineage>
        <taxon>Bacteria</taxon>
        <taxon>Bacillati</taxon>
        <taxon>Bacillota</taxon>
        <taxon>Bacilli</taxon>
        <taxon>Bacillales</taxon>
        <taxon>Bacillaceae</taxon>
        <taxon>Falsibacillus</taxon>
    </lineage>
</organism>
<dbReference type="SUPFAM" id="SSF55781">
    <property type="entry name" value="GAF domain-like"/>
    <property type="match status" value="1"/>
</dbReference>
<gene>
    <name evidence="19" type="ORF">DFR59_101603</name>
</gene>
<comment type="caution">
    <text evidence="19">The sequence shown here is derived from an EMBL/GenBank/DDBJ whole genome shotgun (WGS) entry which is preliminary data.</text>
</comment>
<dbReference type="PROSITE" id="PS50109">
    <property type="entry name" value="HIS_KIN"/>
    <property type="match status" value="1"/>
</dbReference>
<keyword evidence="8" id="KW-0808">Transferase</keyword>
<dbReference type="GO" id="GO:0046983">
    <property type="term" value="F:protein dimerization activity"/>
    <property type="evidence" value="ECO:0007669"/>
    <property type="project" value="InterPro"/>
</dbReference>
<dbReference type="SMART" id="SM00387">
    <property type="entry name" value="HATPase_c"/>
    <property type="match status" value="1"/>
</dbReference>
<dbReference type="Gene3D" id="3.30.450.40">
    <property type="match status" value="1"/>
</dbReference>
<dbReference type="SUPFAM" id="SSF55874">
    <property type="entry name" value="ATPase domain of HSP90 chaperone/DNA topoisomerase II/histidine kinase"/>
    <property type="match status" value="1"/>
</dbReference>
<dbReference type="Proteomes" id="UP000255326">
    <property type="component" value="Unassembled WGS sequence"/>
</dbReference>
<evidence type="ECO:0000256" key="2">
    <source>
        <dbReference type="ARBA" id="ARBA00001966"/>
    </source>
</evidence>
<dbReference type="EMBL" id="QQAY01000001">
    <property type="protein sequence ID" value="RDI47936.1"/>
    <property type="molecule type" value="Genomic_DNA"/>
</dbReference>
<dbReference type="InterPro" id="IPR011712">
    <property type="entry name" value="Sig_transdc_His_kin_sub3_dim/P"/>
</dbReference>
<dbReference type="Gene3D" id="1.20.5.1930">
    <property type="match status" value="1"/>
</dbReference>
<keyword evidence="12" id="KW-0067">ATP-binding</keyword>
<keyword evidence="9" id="KW-0479">Metal-binding</keyword>